<sequence length="400" mass="43430">MRILLTSGLRLLAACLVLYALLIAVALLAFPPPGRGAAFDTSTASNTVFETEAKYLVLNRHVLGTPGTRVVLLGASNTVGGFPVKLTQAALPGVSVVSAAVSGSNVTQIREAFELTRRAIKPEDRARTVYVIGLWYGVFVADAAHWPHIAGQPVQTAVDTELYRYDFYRREPHGPMPVVPERLLPAATIAIYPVIALEKLVRVVTEPVRTAFLGAQPGRTDSERDAYVASAKDKQEQTAYWLAEFPDNRIDNRQFAALEALVDEARADHSAVIIVNLPIPAWHSAAVRYDADYLKAVNAFIARHADDPMFASVDMRDMNNDTWFSDEVHPKPRVVPLWVRRITAPVQTFVARVDARAGAAANEPMNGAASVPANAGAELPADVQPDVQANAQAERKGPQS</sequence>
<dbReference type="RefSeq" id="WP_175194051.1">
    <property type="nucleotide sequence ID" value="NZ_CADIKL010000001.1"/>
</dbReference>
<evidence type="ECO:0000313" key="2">
    <source>
        <dbReference type="EMBL" id="CAB3776198.1"/>
    </source>
</evidence>
<protein>
    <submittedName>
        <fullName evidence="2">Uncharacterized protein</fullName>
    </submittedName>
</protein>
<keyword evidence="3" id="KW-1185">Reference proteome</keyword>
<proteinExistence type="predicted"/>
<dbReference type="SUPFAM" id="SSF52266">
    <property type="entry name" value="SGNH hydrolase"/>
    <property type="match status" value="1"/>
</dbReference>
<accession>A0A6J5FE92</accession>
<dbReference type="Proteomes" id="UP000494119">
    <property type="component" value="Unassembled WGS sequence"/>
</dbReference>
<feature type="region of interest" description="Disordered" evidence="1">
    <location>
        <begin position="364"/>
        <end position="400"/>
    </location>
</feature>
<organism evidence="2 3">
    <name type="scientific">Paraburkholderia caffeinitolerans</name>
    <dbReference type="NCBI Taxonomy" id="1723730"/>
    <lineage>
        <taxon>Bacteria</taxon>
        <taxon>Pseudomonadati</taxon>
        <taxon>Pseudomonadota</taxon>
        <taxon>Betaproteobacteria</taxon>
        <taxon>Burkholderiales</taxon>
        <taxon>Burkholderiaceae</taxon>
        <taxon>Paraburkholderia</taxon>
    </lineage>
</organism>
<dbReference type="GO" id="GO:0016788">
    <property type="term" value="F:hydrolase activity, acting on ester bonds"/>
    <property type="evidence" value="ECO:0007669"/>
    <property type="project" value="UniProtKB-ARBA"/>
</dbReference>
<evidence type="ECO:0000256" key="1">
    <source>
        <dbReference type="SAM" id="MobiDB-lite"/>
    </source>
</evidence>
<dbReference type="InterPro" id="IPR036514">
    <property type="entry name" value="SGNH_hydro_sf"/>
</dbReference>
<reference evidence="2 3" key="1">
    <citation type="submission" date="2020-04" db="EMBL/GenBank/DDBJ databases">
        <authorList>
            <person name="De Canck E."/>
        </authorList>
    </citation>
    <scope>NUCLEOTIDE SEQUENCE [LARGE SCALE GENOMIC DNA]</scope>
    <source>
        <strain evidence="2 3">LMG 28688</strain>
    </source>
</reference>
<dbReference type="AlphaFoldDB" id="A0A6J5FE92"/>
<dbReference type="EMBL" id="CADIKL010000001">
    <property type="protein sequence ID" value="CAB3776198.1"/>
    <property type="molecule type" value="Genomic_DNA"/>
</dbReference>
<name>A0A6J5FE92_9BURK</name>
<gene>
    <name evidence="2" type="ORF">LMG28688_00185</name>
</gene>
<dbReference type="Gene3D" id="3.40.50.1110">
    <property type="entry name" value="SGNH hydrolase"/>
    <property type="match status" value="1"/>
</dbReference>
<evidence type="ECO:0000313" key="3">
    <source>
        <dbReference type="Proteomes" id="UP000494119"/>
    </source>
</evidence>